<feature type="transmembrane region" description="Helical" evidence="7">
    <location>
        <begin position="110"/>
        <end position="128"/>
    </location>
</feature>
<gene>
    <name evidence="9" type="ORF">SLS58_002027</name>
</gene>
<evidence type="ECO:0000256" key="2">
    <source>
        <dbReference type="ARBA" id="ARBA00022448"/>
    </source>
</evidence>
<comment type="caution">
    <text evidence="9">The sequence shown here is derived from an EMBL/GenBank/DDBJ whole genome shotgun (WGS) entry which is preliminary data.</text>
</comment>
<feature type="transmembrane region" description="Helical" evidence="7">
    <location>
        <begin position="276"/>
        <end position="294"/>
    </location>
</feature>
<dbReference type="InterPro" id="IPR036259">
    <property type="entry name" value="MFS_trans_sf"/>
</dbReference>
<organism evidence="9 10">
    <name type="scientific">Diplodia intermedia</name>
    <dbReference type="NCBI Taxonomy" id="856260"/>
    <lineage>
        <taxon>Eukaryota</taxon>
        <taxon>Fungi</taxon>
        <taxon>Dikarya</taxon>
        <taxon>Ascomycota</taxon>
        <taxon>Pezizomycotina</taxon>
        <taxon>Dothideomycetes</taxon>
        <taxon>Dothideomycetes incertae sedis</taxon>
        <taxon>Botryosphaeriales</taxon>
        <taxon>Botryosphaeriaceae</taxon>
        <taxon>Diplodia</taxon>
    </lineage>
</organism>
<evidence type="ECO:0000313" key="10">
    <source>
        <dbReference type="Proteomes" id="UP001521184"/>
    </source>
</evidence>
<feature type="transmembrane region" description="Helical" evidence="7">
    <location>
        <begin position="364"/>
        <end position="386"/>
    </location>
</feature>
<feature type="transmembrane region" description="Helical" evidence="7">
    <location>
        <begin position="203"/>
        <end position="223"/>
    </location>
</feature>
<reference evidence="9 10" key="1">
    <citation type="journal article" date="2023" name="Plant Dis.">
        <title>First Report of Diplodia intermedia Causing Canker and Dieback Diseases on Apple Trees in Canada.</title>
        <authorList>
            <person name="Ellouze W."/>
            <person name="Ilyukhin E."/>
            <person name="Sulman M."/>
            <person name="Ali S."/>
        </authorList>
    </citation>
    <scope>NUCLEOTIDE SEQUENCE [LARGE SCALE GENOMIC DNA]</scope>
    <source>
        <strain evidence="9 10">M45-28</strain>
    </source>
</reference>
<evidence type="ECO:0000259" key="8">
    <source>
        <dbReference type="PROSITE" id="PS50850"/>
    </source>
</evidence>
<keyword evidence="5 7" id="KW-0472">Membrane</keyword>
<feature type="transmembrane region" description="Helical" evidence="7">
    <location>
        <begin position="82"/>
        <end position="103"/>
    </location>
</feature>
<feature type="transmembrane region" description="Helical" evidence="7">
    <location>
        <begin position="398"/>
        <end position="417"/>
    </location>
</feature>
<evidence type="ECO:0000256" key="1">
    <source>
        <dbReference type="ARBA" id="ARBA00004141"/>
    </source>
</evidence>
<dbReference type="EMBL" id="JAKEKT020000008">
    <property type="protein sequence ID" value="KAL1648847.1"/>
    <property type="molecule type" value="Genomic_DNA"/>
</dbReference>
<feature type="region of interest" description="Disordered" evidence="6">
    <location>
        <begin position="1"/>
        <end position="26"/>
    </location>
</feature>
<name>A0ABR3U0J8_9PEZI</name>
<feature type="domain" description="Major facilitator superfamily (MFS) profile" evidence="8">
    <location>
        <begin position="45"/>
        <end position="458"/>
    </location>
</feature>
<dbReference type="PANTHER" id="PTHR43791">
    <property type="entry name" value="PERMEASE-RELATED"/>
    <property type="match status" value="1"/>
</dbReference>
<keyword evidence="10" id="KW-1185">Reference proteome</keyword>
<feature type="transmembrane region" description="Helical" evidence="7">
    <location>
        <begin position="314"/>
        <end position="331"/>
    </location>
</feature>
<keyword evidence="2" id="KW-0813">Transport</keyword>
<comment type="subcellular location">
    <subcellularLocation>
        <location evidence="1">Membrane</location>
        <topology evidence="1">Multi-pass membrane protein</topology>
    </subcellularLocation>
</comment>
<sequence length="488" mass="52785">MSHNAFAKENGHESVSNASDNRNGFREEWTEEEEKQALKQLDLSLMTLLFVLYLLSYVDRSNLGSAFVAGMGRSWGITSNQYSWIIIVYYITYPLGHVFIPLWKLFNLPLWVALMALGWGAMSMFQAATTNFAGMLVCRALLGIFEAGFSPAVPLYLTFFYNKREMGLRYGLFLSAAPLANSFATALAYGIVQARTALDGWQLLFVIEGLPTIVVALFTYHYLPNSPSECHFLTARQNRIVHARSAKARGDAGAGKGAPLDPRLALAALRDPKCHAAAALFFCCDIAFGSLPAYLPTMVRDMGFTAVNAQGLSAPPYLVAFAACIGACLASDRAQNRGAFLAACFCVGGAGFVVLAAVEVVALRYLAVFLVCAGVFAGIALNCVWLTDNQGGSTKRGVGLALAGMVGHAGSVLGGFIFPAEEGPRYFRGMWICAGCMFLGACTAMVLSLSLWLVNRRRDRLHGKSTIDDAPAEVETLGDGHPMYRYVL</sequence>
<dbReference type="Pfam" id="PF07690">
    <property type="entry name" value="MFS_1"/>
    <property type="match status" value="1"/>
</dbReference>
<dbReference type="InterPro" id="IPR011701">
    <property type="entry name" value="MFS"/>
</dbReference>
<accession>A0ABR3U0J8</accession>
<dbReference type="SUPFAM" id="SSF103473">
    <property type="entry name" value="MFS general substrate transporter"/>
    <property type="match status" value="1"/>
</dbReference>
<proteinExistence type="predicted"/>
<evidence type="ECO:0000256" key="5">
    <source>
        <dbReference type="ARBA" id="ARBA00023136"/>
    </source>
</evidence>
<evidence type="ECO:0000256" key="4">
    <source>
        <dbReference type="ARBA" id="ARBA00022989"/>
    </source>
</evidence>
<protein>
    <recommendedName>
        <fullName evidence="8">Major facilitator superfamily (MFS) profile domain-containing protein</fullName>
    </recommendedName>
</protein>
<evidence type="ECO:0000256" key="7">
    <source>
        <dbReference type="SAM" id="Phobius"/>
    </source>
</evidence>
<dbReference type="PROSITE" id="PS50850">
    <property type="entry name" value="MFS"/>
    <property type="match status" value="1"/>
</dbReference>
<dbReference type="PANTHER" id="PTHR43791:SF36">
    <property type="entry name" value="TRANSPORTER, PUTATIVE (AFU_ORTHOLOGUE AFUA_6G08340)-RELATED"/>
    <property type="match status" value="1"/>
</dbReference>
<feature type="transmembrane region" description="Helical" evidence="7">
    <location>
        <begin position="140"/>
        <end position="160"/>
    </location>
</feature>
<feature type="transmembrane region" description="Helical" evidence="7">
    <location>
        <begin position="172"/>
        <end position="191"/>
    </location>
</feature>
<feature type="transmembrane region" description="Helical" evidence="7">
    <location>
        <begin position="338"/>
        <end position="358"/>
    </location>
</feature>
<dbReference type="Gene3D" id="1.20.1250.20">
    <property type="entry name" value="MFS general substrate transporter like domains"/>
    <property type="match status" value="2"/>
</dbReference>
<evidence type="ECO:0000256" key="6">
    <source>
        <dbReference type="SAM" id="MobiDB-lite"/>
    </source>
</evidence>
<feature type="transmembrane region" description="Helical" evidence="7">
    <location>
        <begin position="429"/>
        <end position="454"/>
    </location>
</feature>
<feature type="compositionally biased region" description="Polar residues" evidence="6">
    <location>
        <begin position="13"/>
        <end position="22"/>
    </location>
</feature>
<keyword evidence="4 7" id="KW-1133">Transmembrane helix</keyword>
<evidence type="ECO:0000256" key="3">
    <source>
        <dbReference type="ARBA" id="ARBA00022692"/>
    </source>
</evidence>
<evidence type="ECO:0000313" key="9">
    <source>
        <dbReference type="EMBL" id="KAL1648847.1"/>
    </source>
</evidence>
<dbReference type="InterPro" id="IPR020846">
    <property type="entry name" value="MFS_dom"/>
</dbReference>
<dbReference type="Proteomes" id="UP001521184">
    <property type="component" value="Unassembled WGS sequence"/>
</dbReference>
<keyword evidence="3 7" id="KW-0812">Transmembrane</keyword>